<feature type="domain" description="Ion transport" evidence="6">
    <location>
        <begin position="51"/>
        <end position="272"/>
    </location>
</feature>
<dbReference type="PANTHER" id="PTHR47131:SF1">
    <property type="entry name" value="CATION CHANNEL SPERM-ASSOCIATED PROTEIN 3"/>
    <property type="match status" value="1"/>
</dbReference>
<evidence type="ECO:0000256" key="4">
    <source>
        <dbReference type="ARBA" id="ARBA00023136"/>
    </source>
</evidence>
<organism evidence="7 8">
    <name type="scientific">Tritrichomonas musculus</name>
    <dbReference type="NCBI Taxonomy" id="1915356"/>
    <lineage>
        <taxon>Eukaryota</taxon>
        <taxon>Metamonada</taxon>
        <taxon>Parabasalia</taxon>
        <taxon>Tritrichomonadida</taxon>
        <taxon>Tritrichomonadidae</taxon>
        <taxon>Tritrichomonas</taxon>
    </lineage>
</organism>
<keyword evidence="3 5" id="KW-1133">Transmembrane helix</keyword>
<keyword evidence="8" id="KW-1185">Reference proteome</keyword>
<feature type="transmembrane region" description="Helical" evidence="5">
    <location>
        <begin position="175"/>
        <end position="195"/>
    </location>
</feature>
<reference evidence="7 8" key="1">
    <citation type="submission" date="2024-04" db="EMBL/GenBank/DDBJ databases">
        <title>Tritrichomonas musculus Genome.</title>
        <authorList>
            <person name="Alves-Ferreira E."/>
            <person name="Grigg M."/>
            <person name="Lorenzi H."/>
            <person name="Galac M."/>
        </authorList>
    </citation>
    <scope>NUCLEOTIDE SEQUENCE [LARGE SCALE GENOMIC DNA]</scope>
    <source>
        <strain evidence="7 8">EAF2021</strain>
    </source>
</reference>
<dbReference type="SUPFAM" id="SSF81324">
    <property type="entry name" value="Voltage-gated potassium channels"/>
    <property type="match status" value="1"/>
</dbReference>
<dbReference type="Gene3D" id="1.10.287.70">
    <property type="match status" value="1"/>
</dbReference>
<dbReference type="PANTHER" id="PTHR47131">
    <property type="entry name" value="CATION CHANNEL SPERM-ASSOCIATED PROTEIN 3"/>
    <property type="match status" value="1"/>
</dbReference>
<gene>
    <name evidence="7" type="ORF">M9Y10_028670</name>
</gene>
<keyword evidence="2 5" id="KW-0812">Transmembrane</keyword>
<evidence type="ECO:0000313" key="7">
    <source>
        <dbReference type="EMBL" id="KAK8891461.1"/>
    </source>
</evidence>
<evidence type="ECO:0000256" key="1">
    <source>
        <dbReference type="ARBA" id="ARBA00004141"/>
    </source>
</evidence>
<accession>A0ABR2KK59</accession>
<evidence type="ECO:0000259" key="6">
    <source>
        <dbReference type="Pfam" id="PF00520"/>
    </source>
</evidence>
<feature type="transmembrane region" description="Helical" evidence="5">
    <location>
        <begin position="207"/>
        <end position="226"/>
    </location>
</feature>
<dbReference type="EMBL" id="JAPFFF010000004">
    <property type="protein sequence ID" value="KAK8891461.1"/>
    <property type="molecule type" value="Genomic_DNA"/>
</dbReference>
<proteinExistence type="predicted"/>
<dbReference type="Pfam" id="PF00520">
    <property type="entry name" value="Ion_trans"/>
    <property type="match status" value="1"/>
</dbReference>
<keyword evidence="4 5" id="KW-0472">Membrane</keyword>
<evidence type="ECO:0000256" key="2">
    <source>
        <dbReference type="ARBA" id="ARBA00022692"/>
    </source>
</evidence>
<feature type="transmembrane region" description="Helical" evidence="5">
    <location>
        <begin position="52"/>
        <end position="74"/>
    </location>
</feature>
<feature type="transmembrane region" description="Helical" evidence="5">
    <location>
        <begin position="86"/>
        <end position="110"/>
    </location>
</feature>
<evidence type="ECO:0000313" key="8">
    <source>
        <dbReference type="Proteomes" id="UP001470230"/>
    </source>
</evidence>
<evidence type="ECO:0000256" key="5">
    <source>
        <dbReference type="SAM" id="Phobius"/>
    </source>
</evidence>
<feature type="transmembrane region" description="Helical" evidence="5">
    <location>
        <begin position="122"/>
        <end position="145"/>
    </location>
</feature>
<comment type="caution">
    <text evidence="7">The sequence shown here is derived from an EMBL/GenBank/DDBJ whole genome shotgun (WGS) entry which is preliminary data.</text>
</comment>
<dbReference type="InterPro" id="IPR005821">
    <property type="entry name" value="Ion_trans_dom"/>
</dbReference>
<dbReference type="Gene3D" id="1.20.120.350">
    <property type="entry name" value="Voltage-gated potassium channels. Chain C"/>
    <property type="match status" value="1"/>
</dbReference>
<protein>
    <submittedName>
        <fullName evidence="7">Cation channel sperm-associated protein 3</fullName>
    </submittedName>
</protein>
<comment type="subcellular location">
    <subcellularLocation>
        <location evidence="1">Membrane</location>
        <topology evidence="1">Multi-pass membrane protein</topology>
    </subcellularLocation>
</comment>
<dbReference type="InterPro" id="IPR027359">
    <property type="entry name" value="Volt_channel_dom_sf"/>
</dbReference>
<sequence>MILKSFYKRLKNLCSHNKEREDAIKKRGVIIYTVYDNFSFHQFFVKTAESNIFEYIMMGIIIANTICCTFSAEYEVKHNGEDLDILNIFEIFFVSAYTVEFFIKIVAFPLRYWFNPWNIFDFIVLVISFLPYFGDLANLSFLRVVRAIRLMRLIRSFKDLNVLLGSLGKTFSSSLNLIVMLFIFMLIISITGLYLFGQGVPDPWGNLGSALLSIFAITTADAWAVYQDDLDEVFGEVSRFFSVFVILFLGIIFSSLVVASVTDGFSESAEAQRKKTSKELLKKNSKYSDKVKRDEYQKKTKQFAKAKEDAVHYSDLLNDSEIVSNLDNKGQIDPQKNIFENPQWMNSLKLILFELQKDNNRKKKLYNEMFRKILEMSDFTNSPQKKKDFQDQLKT</sequence>
<feature type="transmembrane region" description="Helical" evidence="5">
    <location>
        <begin position="238"/>
        <end position="259"/>
    </location>
</feature>
<dbReference type="Proteomes" id="UP001470230">
    <property type="component" value="Unassembled WGS sequence"/>
</dbReference>
<evidence type="ECO:0000256" key="3">
    <source>
        <dbReference type="ARBA" id="ARBA00022989"/>
    </source>
</evidence>
<name>A0ABR2KK59_9EUKA</name>